<dbReference type="InterPro" id="IPR013767">
    <property type="entry name" value="PAS_fold"/>
</dbReference>
<comment type="caution">
    <text evidence="6">The sequence shown here is derived from an EMBL/GenBank/DDBJ whole genome shotgun (WGS) entry which is preliminary data.</text>
</comment>
<feature type="coiled-coil region" evidence="1">
    <location>
        <begin position="46"/>
        <end position="73"/>
    </location>
</feature>
<dbReference type="InterPro" id="IPR052155">
    <property type="entry name" value="Biofilm_reg_signaling"/>
</dbReference>
<dbReference type="CDD" id="cd01949">
    <property type="entry name" value="GGDEF"/>
    <property type="match status" value="1"/>
</dbReference>
<sequence>MNVDAFSQHIEKLYSKIQALLQCNEIKANSQEEIITEAFEELHTAMEQLLTASQELKVTRTALEKERQRYQDLFEFAPDGYLVTNAVGTIQEANHAAATLLGVHQKYLVGKPLIVFIAQQDRQSFSLQLKNFQELLNWEINLQPRGGEPFPAMIKASAVYDLQKKQIGWHWLLCNITERKQVEKMLHQAYEELEIRVAERTAELVKANQKLLTEITERKRVESQLLYLAFHDALTGLPNRAAFMNRLRRAIDYAKRHSDYLFAVLFIDLDRFKLINDSLGHIKGDQFLLAIANKLEICIRSIDTVARLGGDEFTILLEGIQDVSDAIKAVERIQQELALPFELEGQEMFTTASIGIALSSTVDYEQPEELLRDADTAMYRAKVLGRARYELFNSDMYAKVLAKLQLETELRRAIEHLEFRVFYQPIVSLTKGSILGFEALLRWQHPERGLLNPADFIPLAEETGLIFSIGSWVLDEACRQMQAWRMCHHSNLLEKISVNLSLKQFSQPNLIEQIGQVLHSTGLDAATLVLEITESVIVENSDKTTAALLQLREMGIELSIDDFGTGYSSLGRLYNFPISVLKIDPSFISLMSVNSKDLEIIEIIITVAHKLGVDVLAEGVETKEQLALLRKLNCEYAQGNFFSVPLNSSAAEALIMTNPRW</sequence>
<dbReference type="SMART" id="SM00091">
    <property type="entry name" value="PAS"/>
    <property type="match status" value="1"/>
</dbReference>
<name>A0A2R5FM61_NOSCO</name>
<dbReference type="PROSITE" id="PS50113">
    <property type="entry name" value="PAC"/>
    <property type="match status" value="1"/>
</dbReference>
<accession>A0A2R5FM61</accession>
<dbReference type="Pfam" id="PF00990">
    <property type="entry name" value="GGDEF"/>
    <property type="match status" value="1"/>
</dbReference>
<feature type="domain" description="PAS" evidence="2">
    <location>
        <begin position="66"/>
        <end position="139"/>
    </location>
</feature>
<dbReference type="EMBL" id="BDUD01000001">
    <property type="protein sequence ID" value="GBG19099.1"/>
    <property type="molecule type" value="Genomic_DNA"/>
</dbReference>
<evidence type="ECO:0000259" key="5">
    <source>
        <dbReference type="PROSITE" id="PS50887"/>
    </source>
</evidence>
<dbReference type="FunFam" id="3.20.20.450:FF:000001">
    <property type="entry name" value="Cyclic di-GMP phosphodiesterase yahA"/>
    <property type="match status" value="1"/>
</dbReference>
<dbReference type="CDD" id="cd01948">
    <property type="entry name" value="EAL"/>
    <property type="match status" value="1"/>
</dbReference>
<feature type="domain" description="PAC" evidence="3">
    <location>
        <begin position="136"/>
        <end position="188"/>
    </location>
</feature>
<dbReference type="InterPro" id="IPR000700">
    <property type="entry name" value="PAS-assoc_C"/>
</dbReference>
<organism evidence="6 7">
    <name type="scientific">Nostoc commune NIES-4072</name>
    <dbReference type="NCBI Taxonomy" id="2005467"/>
    <lineage>
        <taxon>Bacteria</taxon>
        <taxon>Bacillati</taxon>
        <taxon>Cyanobacteriota</taxon>
        <taxon>Cyanophyceae</taxon>
        <taxon>Nostocales</taxon>
        <taxon>Nostocaceae</taxon>
        <taxon>Nostoc</taxon>
    </lineage>
</organism>
<dbReference type="InterPro" id="IPR000014">
    <property type="entry name" value="PAS"/>
</dbReference>
<dbReference type="InterPro" id="IPR029787">
    <property type="entry name" value="Nucleotide_cyclase"/>
</dbReference>
<dbReference type="SMART" id="SM00052">
    <property type="entry name" value="EAL"/>
    <property type="match status" value="1"/>
</dbReference>
<dbReference type="Pfam" id="PF00563">
    <property type="entry name" value="EAL"/>
    <property type="match status" value="1"/>
</dbReference>
<dbReference type="Gene3D" id="3.30.450.20">
    <property type="entry name" value="PAS domain"/>
    <property type="match status" value="1"/>
</dbReference>
<dbReference type="InterPro" id="IPR001633">
    <property type="entry name" value="EAL_dom"/>
</dbReference>
<dbReference type="SUPFAM" id="SSF141868">
    <property type="entry name" value="EAL domain-like"/>
    <property type="match status" value="1"/>
</dbReference>
<dbReference type="FunFam" id="3.30.70.270:FF:000001">
    <property type="entry name" value="Diguanylate cyclase domain protein"/>
    <property type="match status" value="1"/>
</dbReference>
<dbReference type="AlphaFoldDB" id="A0A2R5FM61"/>
<evidence type="ECO:0000259" key="3">
    <source>
        <dbReference type="PROSITE" id="PS50113"/>
    </source>
</evidence>
<dbReference type="SUPFAM" id="SSF55785">
    <property type="entry name" value="PYP-like sensor domain (PAS domain)"/>
    <property type="match status" value="1"/>
</dbReference>
<proteinExistence type="predicted"/>
<dbReference type="PANTHER" id="PTHR44757:SF2">
    <property type="entry name" value="BIOFILM ARCHITECTURE MAINTENANCE PROTEIN MBAA"/>
    <property type="match status" value="1"/>
</dbReference>
<feature type="domain" description="GGDEF" evidence="5">
    <location>
        <begin position="260"/>
        <end position="394"/>
    </location>
</feature>
<dbReference type="Pfam" id="PF00989">
    <property type="entry name" value="PAS"/>
    <property type="match status" value="1"/>
</dbReference>
<dbReference type="InterPro" id="IPR000160">
    <property type="entry name" value="GGDEF_dom"/>
</dbReference>
<protein>
    <submittedName>
        <fullName evidence="6">Diguanylate cyclase/phosphodiesterase with PAS/PAC and GAF sensor(S)</fullName>
    </submittedName>
</protein>
<dbReference type="Proteomes" id="UP000245124">
    <property type="component" value="Unassembled WGS sequence"/>
</dbReference>
<dbReference type="RefSeq" id="WP_109008958.1">
    <property type="nucleotide sequence ID" value="NZ_BDUD01000001.1"/>
</dbReference>
<dbReference type="NCBIfam" id="TIGR00229">
    <property type="entry name" value="sensory_box"/>
    <property type="match status" value="1"/>
</dbReference>
<dbReference type="SUPFAM" id="SSF55073">
    <property type="entry name" value="Nucleotide cyclase"/>
    <property type="match status" value="1"/>
</dbReference>
<dbReference type="InterPro" id="IPR035919">
    <property type="entry name" value="EAL_sf"/>
</dbReference>
<dbReference type="SMART" id="SM00267">
    <property type="entry name" value="GGDEF"/>
    <property type="match status" value="1"/>
</dbReference>
<evidence type="ECO:0000256" key="1">
    <source>
        <dbReference type="SAM" id="Coils"/>
    </source>
</evidence>
<evidence type="ECO:0000313" key="6">
    <source>
        <dbReference type="EMBL" id="GBG19099.1"/>
    </source>
</evidence>
<keyword evidence="1" id="KW-0175">Coiled coil</keyword>
<dbReference type="OrthoDB" id="9787983at2"/>
<evidence type="ECO:0000259" key="2">
    <source>
        <dbReference type="PROSITE" id="PS50112"/>
    </source>
</evidence>
<dbReference type="PROSITE" id="PS50883">
    <property type="entry name" value="EAL"/>
    <property type="match status" value="1"/>
</dbReference>
<dbReference type="Gene3D" id="3.20.20.450">
    <property type="entry name" value="EAL domain"/>
    <property type="match status" value="1"/>
</dbReference>
<dbReference type="InterPro" id="IPR043128">
    <property type="entry name" value="Rev_trsase/Diguanyl_cyclase"/>
</dbReference>
<dbReference type="PROSITE" id="PS50112">
    <property type="entry name" value="PAS"/>
    <property type="match status" value="1"/>
</dbReference>
<reference evidence="6 7" key="1">
    <citation type="submission" date="2017-06" db="EMBL/GenBank/DDBJ databases">
        <title>Genome sequencing of cyanobaciteial culture collection at National Institute for Environmental Studies (NIES).</title>
        <authorList>
            <person name="Hirose Y."/>
            <person name="Shimura Y."/>
            <person name="Fujisawa T."/>
            <person name="Nakamura Y."/>
            <person name="Kawachi M."/>
        </authorList>
    </citation>
    <scope>NUCLEOTIDE SEQUENCE [LARGE SCALE GENOMIC DNA]</scope>
    <source>
        <strain evidence="6 7">NIES-4072</strain>
    </source>
</reference>
<dbReference type="InterPro" id="IPR035965">
    <property type="entry name" value="PAS-like_dom_sf"/>
</dbReference>
<dbReference type="CDD" id="cd00130">
    <property type="entry name" value="PAS"/>
    <property type="match status" value="1"/>
</dbReference>
<dbReference type="PROSITE" id="PS50887">
    <property type="entry name" value="GGDEF"/>
    <property type="match status" value="1"/>
</dbReference>
<gene>
    <name evidence="6" type="ORF">NIES4072_27660</name>
</gene>
<feature type="domain" description="EAL" evidence="4">
    <location>
        <begin position="403"/>
        <end position="659"/>
    </location>
</feature>
<evidence type="ECO:0000259" key="4">
    <source>
        <dbReference type="PROSITE" id="PS50883"/>
    </source>
</evidence>
<evidence type="ECO:0000313" key="7">
    <source>
        <dbReference type="Proteomes" id="UP000245124"/>
    </source>
</evidence>
<dbReference type="NCBIfam" id="TIGR00254">
    <property type="entry name" value="GGDEF"/>
    <property type="match status" value="1"/>
</dbReference>
<keyword evidence="7" id="KW-1185">Reference proteome</keyword>
<dbReference type="Gene3D" id="3.30.70.270">
    <property type="match status" value="1"/>
</dbReference>
<dbReference type="GO" id="GO:0006355">
    <property type="term" value="P:regulation of DNA-templated transcription"/>
    <property type="evidence" value="ECO:0007669"/>
    <property type="project" value="InterPro"/>
</dbReference>
<dbReference type="PANTHER" id="PTHR44757">
    <property type="entry name" value="DIGUANYLATE CYCLASE DGCP"/>
    <property type="match status" value="1"/>
</dbReference>